<sequence length="654" mass="70939">MKRWILAAFVFFVVLVGVWFWSLGALPAIVVPVTTLGEITGEVQVKAADAASFSSATSGEELHAGDTVKTGPTSSALIQFFNKAESKLDENTEYTILESNNGGANGDEPMQVRVRLEAGRVWSRVLQIFDLDGQFVAETSDVVATVRGTSFDLEKLPSEKTKLWVAESVVDASSAGNENAVFVAEGYSAEFGKGSSSTTGTQRLGNSIVESDWFHTNRAADKTFQDDNRNRLTESLALNRVPKAGLLKDVVRSSELLRERLASQASREALKLRYLLRKLAIIRRDVLDGNTGAALREYTRFENTIQTKVKNTADAKQVRKVLVEAHRLFIDVLPEDPAYRLKQQLEDLIVQLSDDSESEFTARFIGVKARLDESAQLFDGNNFSAAKSTARVAKTALENLSRELPVAKIDAGVQSKLMRVLLAYRVRTEALLQRIQEQKKKAQMPVLPSPIFVTSTDMLLSTTTTTTTTTEPQTGACLALRVSASPNPVSVGTESVITVQAVYADGHTADITKDSSIKTIGMSGALQGNVFIAAQAGSSHIEATASCGQETLTGSMDLSVNTPNLPVSLEISPSQGTRSFLQPISFQTRARYTNGDIRDVTKETAFQSSDERMGIQNGSIFTTYQLPGVVQITGTFTDQGVNVRASATVTIQAP</sequence>
<accession>A0A2H0BSZ7</accession>
<feature type="domain" description="FecR protein" evidence="1">
    <location>
        <begin position="66"/>
        <end position="170"/>
    </location>
</feature>
<dbReference type="Gene3D" id="2.60.120.1440">
    <property type="match status" value="1"/>
</dbReference>
<dbReference type="Pfam" id="PF04773">
    <property type="entry name" value="FecR"/>
    <property type="match status" value="1"/>
</dbReference>
<protein>
    <recommendedName>
        <fullName evidence="1">FecR protein domain-containing protein</fullName>
    </recommendedName>
</protein>
<organism evidence="2 3">
    <name type="scientific">Candidatus Uhrbacteria bacterium CG22_combo_CG10-13_8_21_14_all_47_17</name>
    <dbReference type="NCBI Taxonomy" id="1975041"/>
    <lineage>
        <taxon>Bacteria</taxon>
        <taxon>Candidatus Uhriibacteriota</taxon>
    </lineage>
</organism>
<reference evidence="2 3" key="1">
    <citation type="submission" date="2017-09" db="EMBL/GenBank/DDBJ databases">
        <title>Depth-based differentiation of microbial function through sediment-hosted aquifers and enrichment of novel symbionts in the deep terrestrial subsurface.</title>
        <authorList>
            <person name="Probst A.J."/>
            <person name="Ladd B."/>
            <person name="Jarett J.K."/>
            <person name="Geller-Mcgrath D.E."/>
            <person name="Sieber C.M."/>
            <person name="Emerson J.B."/>
            <person name="Anantharaman K."/>
            <person name="Thomas B.C."/>
            <person name="Malmstrom R."/>
            <person name="Stieglmeier M."/>
            <person name="Klingl A."/>
            <person name="Woyke T."/>
            <person name="Ryan C.M."/>
            <person name="Banfield J.F."/>
        </authorList>
    </citation>
    <scope>NUCLEOTIDE SEQUENCE [LARGE SCALE GENOMIC DNA]</scope>
    <source>
        <strain evidence="2">CG22_combo_CG10-13_8_21_14_all_47_17</strain>
    </source>
</reference>
<dbReference type="PANTHER" id="PTHR38731">
    <property type="entry name" value="LIPL45-RELATED LIPOPROTEIN-RELATED"/>
    <property type="match status" value="1"/>
</dbReference>
<dbReference type="Gene3D" id="2.60.40.1080">
    <property type="match status" value="1"/>
</dbReference>
<dbReference type="Proteomes" id="UP000231581">
    <property type="component" value="Unassembled WGS sequence"/>
</dbReference>
<evidence type="ECO:0000313" key="3">
    <source>
        <dbReference type="Proteomes" id="UP000231581"/>
    </source>
</evidence>
<name>A0A2H0BSZ7_9BACT</name>
<evidence type="ECO:0000313" key="2">
    <source>
        <dbReference type="EMBL" id="PIP60170.1"/>
    </source>
</evidence>
<proteinExistence type="predicted"/>
<evidence type="ECO:0000259" key="1">
    <source>
        <dbReference type="Pfam" id="PF04773"/>
    </source>
</evidence>
<comment type="caution">
    <text evidence="2">The sequence shown here is derived from an EMBL/GenBank/DDBJ whole genome shotgun (WGS) entry which is preliminary data.</text>
</comment>
<gene>
    <name evidence="2" type="ORF">COX00_04565</name>
</gene>
<dbReference type="InterPro" id="IPR006860">
    <property type="entry name" value="FecR"/>
</dbReference>
<dbReference type="EMBL" id="PCSZ01000078">
    <property type="protein sequence ID" value="PIP60170.1"/>
    <property type="molecule type" value="Genomic_DNA"/>
</dbReference>
<dbReference type="AlphaFoldDB" id="A0A2H0BSZ7"/>